<dbReference type="AlphaFoldDB" id="A0A0G0DUP3"/>
<dbReference type="EMBL" id="LBPY01000003">
    <property type="protein sequence ID" value="KKP66740.1"/>
    <property type="molecule type" value="Genomic_DNA"/>
</dbReference>
<evidence type="ECO:0000313" key="1">
    <source>
        <dbReference type="EMBL" id="KKP66740.1"/>
    </source>
</evidence>
<dbReference type="Proteomes" id="UP000034952">
    <property type="component" value="Unassembled WGS sequence"/>
</dbReference>
<proteinExistence type="predicted"/>
<name>A0A0G0DUP3_9BACT</name>
<reference evidence="1 2" key="1">
    <citation type="journal article" date="2015" name="Nature">
        <title>rRNA introns, odd ribosomes, and small enigmatic genomes across a large radiation of phyla.</title>
        <authorList>
            <person name="Brown C.T."/>
            <person name="Hug L.A."/>
            <person name="Thomas B.C."/>
            <person name="Sharon I."/>
            <person name="Castelle C.J."/>
            <person name="Singh A."/>
            <person name="Wilkins M.J."/>
            <person name="Williams K.H."/>
            <person name="Banfield J.F."/>
        </authorList>
    </citation>
    <scope>NUCLEOTIDE SEQUENCE [LARGE SCALE GENOMIC DNA]</scope>
</reference>
<evidence type="ECO:0000313" key="2">
    <source>
        <dbReference type="Proteomes" id="UP000034952"/>
    </source>
</evidence>
<protein>
    <submittedName>
        <fullName evidence="1">Uncharacterized protein</fullName>
    </submittedName>
</protein>
<gene>
    <name evidence="1" type="ORF">UR64_C0003G0033</name>
</gene>
<sequence>MSIKKSRDLASGFLIHYILQLTNGRFLIVKYYNLNNFLNFKSLSNELIVA</sequence>
<comment type="caution">
    <text evidence="1">The sequence shown here is derived from an EMBL/GenBank/DDBJ whole genome shotgun (WGS) entry which is preliminary data.</text>
</comment>
<organism evidence="1 2">
    <name type="scientific">Candidatus Nomurabacteria bacterium GW2011_GWE1_35_16</name>
    <dbReference type="NCBI Taxonomy" id="1618761"/>
    <lineage>
        <taxon>Bacteria</taxon>
        <taxon>Candidatus Nomuraibacteriota</taxon>
    </lineage>
</organism>
<accession>A0A0G0DUP3</accession>